<proteinExistence type="predicted"/>
<dbReference type="FunFam" id="3.40.50.300:FF:001200">
    <property type="entry name" value="Conjugal transfer protein TraB"/>
    <property type="match status" value="1"/>
</dbReference>
<protein>
    <submittedName>
        <fullName evidence="1">Uncharacterized protein</fullName>
    </submittedName>
</protein>
<dbReference type="EMBL" id="AP022367">
    <property type="protein sequence ID" value="BBU93561.1"/>
    <property type="molecule type" value="Genomic_DNA"/>
</dbReference>
<dbReference type="AlphaFoldDB" id="A0A6C7H5L0"/>
<keyword evidence="1" id="KW-0614">Plasmid</keyword>
<dbReference type="InterPro" id="IPR027417">
    <property type="entry name" value="P-loop_NTPase"/>
</dbReference>
<dbReference type="PANTHER" id="PTHR30121">
    <property type="entry name" value="UNCHARACTERIZED PROTEIN YJGR-RELATED"/>
    <property type="match status" value="1"/>
</dbReference>
<dbReference type="Gene3D" id="3.40.50.300">
    <property type="entry name" value="P-loop containing nucleotide triphosphate hydrolases"/>
    <property type="match status" value="2"/>
</dbReference>
<name>A0A6C7H5L0_ECOLX</name>
<gene>
    <name evidence="1" type="ORF">EIMP317_0870</name>
</gene>
<geneLocation type="plasmid" evidence="1">
    <name>pE317_IMP6</name>
</geneLocation>
<accession>A0A6C7H5L0</accession>
<dbReference type="InterPro" id="IPR051162">
    <property type="entry name" value="T4SS_component"/>
</dbReference>
<sequence length="419" mass="47398">MRGKPDNNPWGPALTMFRTISGTPLYFNFHVTPLEELSYGKRPLGHALITGMSGEGKTTLLNFLLAQSMKYNPRLFVYDRDRGMEPFIRSVGGYYKVLQQGMPSGFAPLQIEPTKRNIALIKNLFRICVETTNNGPISATMATELAEGVDAVMGEGSLIPREARTVTILDGYVNEVVENGVSLKGLLREWTREGQYGWLFDNDKDSLDLSANDIFGFDLSEFIAAKEEVSSPARTPLMMYLLYRVRDSIDGKRRVIQCFDEFHAYLDDPVIEREVKRGIKTDRKKDAIYVFATQEPNDALSSRIGRTIMSQTVTKICLRDPEAIREDYAFLTDAEYDALMSITEHSRQFLVKQGQQSAIASFNLYPRNSDDIDADIKTMDNVLSVLSGEPQNAEIAHELVERLGNDPEVWLKEYWRLTA</sequence>
<organism evidence="1">
    <name type="scientific">Escherichia coli</name>
    <dbReference type="NCBI Taxonomy" id="562"/>
    <lineage>
        <taxon>Bacteria</taxon>
        <taxon>Pseudomonadati</taxon>
        <taxon>Pseudomonadota</taxon>
        <taxon>Gammaproteobacteria</taxon>
        <taxon>Enterobacterales</taxon>
        <taxon>Enterobacteriaceae</taxon>
        <taxon>Escherichia</taxon>
    </lineage>
</organism>
<reference evidence="1" key="1">
    <citation type="submission" date="2020-01" db="EMBL/GenBank/DDBJ databases">
        <title>Dynamics of blaIMP-6 dissemination in carbapenem resistant Enterobacteriacea isolated from regional surveillance in Osaka, Japan.</title>
        <authorList>
            <person name="Abe R."/>
            <person name="Akeda Y."/>
            <person name="Sugawara Y."/>
            <person name="Yamamoto N."/>
            <person name="Tomono K."/>
            <person name="Takeuchi D."/>
            <person name="Kawahara R."/>
            <person name="Hamada S."/>
        </authorList>
    </citation>
    <scope>NUCLEOTIDE SEQUENCE</scope>
    <source>
        <strain evidence="1">E317</strain>
        <plasmid evidence="1">pE317_IMP6</plasmid>
    </source>
</reference>
<evidence type="ECO:0000313" key="1">
    <source>
        <dbReference type="EMBL" id="BBU93561.1"/>
    </source>
</evidence>
<dbReference type="RefSeq" id="WP_244606898.1">
    <property type="nucleotide sequence ID" value="NZ_AP022367.1"/>
</dbReference>
<dbReference type="SUPFAM" id="SSF52540">
    <property type="entry name" value="P-loop containing nucleoside triphosphate hydrolases"/>
    <property type="match status" value="1"/>
</dbReference>
<dbReference type="PANTHER" id="PTHR30121:SF12">
    <property type="entry name" value="TYPE IV SECRETION SYSTEM PROTEIN CAGE"/>
    <property type="match status" value="1"/>
</dbReference>